<gene>
    <name evidence="1" type="ORF">F4821DRAFT_265014</name>
</gene>
<name>A0ACC0CLX5_9PEZI</name>
<comment type="caution">
    <text evidence="1">The sequence shown here is derived from an EMBL/GenBank/DDBJ whole genome shotgun (WGS) entry which is preliminary data.</text>
</comment>
<evidence type="ECO:0000313" key="1">
    <source>
        <dbReference type="EMBL" id="KAI6081327.1"/>
    </source>
</evidence>
<keyword evidence="2" id="KW-1185">Reference proteome</keyword>
<reference evidence="1 2" key="1">
    <citation type="journal article" date="2022" name="New Phytol.">
        <title>Ecological generalism drives hyperdiversity of secondary metabolite gene clusters in xylarialean endophytes.</title>
        <authorList>
            <person name="Franco M.E.E."/>
            <person name="Wisecaver J.H."/>
            <person name="Arnold A.E."/>
            <person name="Ju Y.M."/>
            <person name="Slot J.C."/>
            <person name="Ahrendt S."/>
            <person name="Moore L.P."/>
            <person name="Eastman K.E."/>
            <person name="Scott K."/>
            <person name="Konkel Z."/>
            <person name="Mondo S.J."/>
            <person name="Kuo A."/>
            <person name="Hayes R.D."/>
            <person name="Haridas S."/>
            <person name="Andreopoulos B."/>
            <person name="Riley R."/>
            <person name="LaButti K."/>
            <person name="Pangilinan J."/>
            <person name="Lipzen A."/>
            <person name="Amirebrahimi M."/>
            <person name="Yan J."/>
            <person name="Adam C."/>
            <person name="Keymanesh K."/>
            <person name="Ng V."/>
            <person name="Louie K."/>
            <person name="Northen T."/>
            <person name="Drula E."/>
            <person name="Henrissat B."/>
            <person name="Hsieh H.M."/>
            <person name="Youens-Clark K."/>
            <person name="Lutzoni F."/>
            <person name="Miadlikowska J."/>
            <person name="Eastwood D.C."/>
            <person name="Hamelin R.C."/>
            <person name="Grigoriev I.V."/>
            <person name="U'Ren J.M."/>
        </authorList>
    </citation>
    <scope>NUCLEOTIDE SEQUENCE [LARGE SCALE GENOMIC DNA]</scope>
    <source>
        <strain evidence="1 2">ER1909</strain>
    </source>
</reference>
<proteinExistence type="predicted"/>
<accession>A0ACC0CLX5</accession>
<sequence length="155" mass="18442">MPHHYDSRHWNHEHDYNRNLASRFSRDARHSTHPTINIVNEGKLVVDERTLRNTNAVIYNSSRATLRLTAPKPTPNPFASEVYNYNSYHYPQNTTWWGPSGLQIHTCRSCLQRREIYYAGYCHHCASIRYSAPYQRVRDDRRVAFAPERRQLGWR</sequence>
<evidence type="ECO:0000313" key="2">
    <source>
        <dbReference type="Proteomes" id="UP001497680"/>
    </source>
</evidence>
<organism evidence="1 2">
    <name type="scientific">Hypoxylon rubiginosum</name>
    <dbReference type="NCBI Taxonomy" id="110542"/>
    <lineage>
        <taxon>Eukaryota</taxon>
        <taxon>Fungi</taxon>
        <taxon>Dikarya</taxon>
        <taxon>Ascomycota</taxon>
        <taxon>Pezizomycotina</taxon>
        <taxon>Sordariomycetes</taxon>
        <taxon>Xylariomycetidae</taxon>
        <taxon>Xylariales</taxon>
        <taxon>Hypoxylaceae</taxon>
        <taxon>Hypoxylon</taxon>
    </lineage>
</organism>
<dbReference type="Proteomes" id="UP001497680">
    <property type="component" value="Unassembled WGS sequence"/>
</dbReference>
<protein>
    <submittedName>
        <fullName evidence="1">Uncharacterized protein</fullName>
    </submittedName>
</protein>
<dbReference type="EMBL" id="MU394399">
    <property type="protein sequence ID" value="KAI6081327.1"/>
    <property type="molecule type" value="Genomic_DNA"/>
</dbReference>